<sequence>MPSSGGGKSHNQALDRDAFFVPAWRFATGYISYMRLSVRLASCSLLSSPSVVPLAFRPRLFSKSLAATLRIPQAIPTRAYATVMNSARRITDELEKPDLDDRSYRVIELSNKLEALLVHDAQTDKASASLNVNVGNFSDEEHMPGMAHAVEHLLFMGTEKYPVENEYSSYLSSNAGHSNAYTAATQTNYFFECAAQHESNEKLTNGTTEGEANGTSAGPLYGALDRFAQFFVKPLFLENTLDRELRAVDSENKKNLQSDGWRLSQLAKSLSNPRHPYHHFSTGNLQTLRDEPEKRGVKIRDEFIRFYERHYSANRMKLVVLGRESLDELESWVVELFSEVKNQDLSQNRWDGIEMLTKDQLSTEIYAKPVMESRSLEISFPWQDEEDMFETQPARYISHLIGHEGPGSILAYLKERGLAQTLSAGYHPVCPGSAFFEIEVGLTPDGLKNYHEIVKIVFKYIGMMKANPPVEWMHQEMKNMAEVDFKFRQKSPASRFTSATSSVMQKKGLPRSWLLSSTSKFRKFDAQAIVQAMQYLREDNFRLMLVAQDYPGNWDQKERWYGTEYKVERVPADVLSEVRRALSNQESERIPELHLPHKNEFIPTNLEVEKTEVKEPAKAPKLLRNDDKLRLWWKKDDTFWVPKANLNIKVRNAVTYANPANYVKTNLFISLVKDALSSYSYDAEISGLAYGIGANMLGFDISVHGYNDKMAVLLEKILTTVRSLEIRSDRFDIIKERTARKYKNWAYQQPYYQIGDYTRWLLNERSWMNDTYAKELPHITVEDLRVFVSELLQQAHIEVLAHGNLYKEEVKKIGNLIESNLKPRALPPSEWLLRRNVIVPEGSNFIYKHKLGDPANVNHAIEYYLDVGHVMDLDLRAKLQLFGQMTDEPAFDQLRTKEQLGYVVWSGVRPAAVTMGYRVLIQSDREPDYLESRIDAFLLKFRSDFEMMSDEEFEGHKRSLINKRLEKLKNLDFETNRLWAYISGEYLNFYQVDRDVGVIRQLTKDDIKQFYEQYIDPESPKRRKVSIHLEAQASSEVPEVSPMEQKEQFVGLLGQVLGSLGVDVDEARLKHQLENIELTNQPQLLEATKQYIGTSIPESKTEEVLGQLKEAVPQIQMALKIQTAESPKDPNEVAAKLPPPVIIKDAAKWRAGLEVTRGPVPVEDVQDFEDVESKL</sequence>
<feature type="domain" description="Peptidase M16 middle/third" evidence="9">
    <location>
        <begin position="485"/>
        <end position="774"/>
    </location>
</feature>
<keyword evidence="2 11" id="KW-0645">Protease</keyword>
<dbReference type="GO" id="GO:0046872">
    <property type="term" value="F:metal ion binding"/>
    <property type="evidence" value="ECO:0007669"/>
    <property type="project" value="UniProtKB-KW"/>
</dbReference>
<name>A0A1C1C7E5_9EURO</name>
<feature type="domain" description="Peptidase M16 C-terminal" evidence="8">
    <location>
        <begin position="300"/>
        <end position="479"/>
    </location>
</feature>
<feature type="domain" description="Peptidase M16 N-terminal" evidence="7">
    <location>
        <begin position="116"/>
        <end position="273"/>
    </location>
</feature>
<dbReference type="Gene3D" id="3.30.830.10">
    <property type="entry name" value="Metalloenzyme, LuxS/M16 peptidase-like"/>
    <property type="match status" value="4"/>
</dbReference>
<dbReference type="PANTHER" id="PTHR43690:SF18">
    <property type="entry name" value="INSULIN-DEGRADING ENZYME-RELATED"/>
    <property type="match status" value="1"/>
</dbReference>
<dbReference type="InterPro" id="IPR011765">
    <property type="entry name" value="Pept_M16_N"/>
</dbReference>
<dbReference type="GO" id="GO:0043171">
    <property type="term" value="P:peptide catabolic process"/>
    <property type="evidence" value="ECO:0007669"/>
    <property type="project" value="TreeGrafter"/>
</dbReference>
<evidence type="ECO:0000256" key="3">
    <source>
        <dbReference type="ARBA" id="ARBA00022723"/>
    </source>
</evidence>
<organism evidence="11 12">
    <name type="scientific">Cladophialophora carrionii</name>
    <dbReference type="NCBI Taxonomy" id="86049"/>
    <lineage>
        <taxon>Eukaryota</taxon>
        <taxon>Fungi</taxon>
        <taxon>Dikarya</taxon>
        <taxon>Ascomycota</taxon>
        <taxon>Pezizomycotina</taxon>
        <taxon>Eurotiomycetes</taxon>
        <taxon>Chaetothyriomycetidae</taxon>
        <taxon>Chaetothyriales</taxon>
        <taxon>Herpotrichiellaceae</taxon>
        <taxon>Cladophialophora</taxon>
    </lineage>
</organism>
<dbReference type="GO" id="GO:0004222">
    <property type="term" value="F:metalloendopeptidase activity"/>
    <property type="evidence" value="ECO:0007669"/>
    <property type="project" value="TreeGrafter"/>
</dbReference>
<dbReference type="Pfam" id="PF16187">
    <property type="entry name" value="Peptidase_M16_M"/>
    <property type="match status" value="1"/>
</dbReference>
<evidence type="ECO:0000259" key="7">
    <source>
        <dbReference type="Pfam" id="PF00675"/>
    </source>
</evidence>
<dbReference type="GO" id="GO:0005829">
    <property type="term" value="C:cytosol"/>
    <property type="evidence" value="ECO:0007669"/>
    <property type="project" value="TreeGrafter"/>
</dbReference>
<keyword evidence="4" id="KW-0378">Hydrolase</keyword>
<dbReference type="SUPFAM" id="SSF63411">
    <property type="entry name" value="LuxS/MPP-like metallohydrolase"/>
    <property type="match status" value="4"/>
</dbReference>
<evidence type="ECO:0000256" key="5">
    <source>
        <dbReference type="ARBA" id="ARBA00022833"/>
    </source>
</evidence>
<dbReference type="PANTHER" id="PTHR43690">
    <property type="entry name" value="NARDILYSIN"/>
    <property type="match status" value="1"/>
</dbReference>
<dbReference type="AlphaFoldDB" id="A0A1C1C7E5"/>
<feature type="domain" description="Coenzyme PQQ synthesis protein F-like C-terminal lobe" evidence="10">
    <location>
        <begin position="881"/>
        <end position="979"/>
    </location>
</feature>
<keyword evidence="6" id="KW-0482">Metalloprotease</keyword>
<dbReference type="InterPro" id="IPR011249">
    <property type="entry name" value="Metalloenz_LuxS/M16"/>
</dbReference>
<gene>
    <name evidence="11" type="ORF">CLCR_05380</name>
</gene>
<dbReference type="VEuPathDB" id="FungiDB:G647_07136"/>
<dbReference type="FunFam" id="3.30.830.10:FF:000003">
    <property type="entry name" value="Insulin-degrading enzyme"/>
    <property type="match status" value="1"/>
</dbReference>
<protein>
    <submittedName>
        <fullName evidence="11">Putative zinc protease</fullName>
    </submittedName>
</protein>
<evidence type="ECO:0000256" key="2">
    <source>
        <dbReference type="ARBA" id="ARBA00022670"/>
    </source>
</evidence>
<comment type="similarity">
    <text evidence="1">Belongs to the peptidase M16 family.</text>
</comment>
<dbReference type="FunFam" id="3.30.830.10:FF:000005">
    <property type="entry name" value="nardilysin isoform X1"/>
    <property type="match status" value="1"/>
</dbReference>
<evidence type="ECO:0000313" key="12">
    <source>
        <dbReference type="Proteomes" id="UP000094526"/>
    </source>
</evidence>
<dbReference type="VEuPathDB" id="FungiDB:CLCR_05380"/>
<dbReference type="InterPro" id="IPR050626">
    <property type="entry name" value="Peptidase_M16"/>
</dbReference>
<dbReference type="OrthoDB" id="952271at2759"/>
<dbReference type="Proteomes" id="UP000094526">
    <property type="component" value="Unassembled WGS sequence"/>
</dbReference>
<dbReference type="STRING" id="86049.A0A1C1C7E5"/>
<dbReference type="Pfam" id="PF22456">
    <property type="entry name" value="PqqF-like_C_4"/>
    <property type="match status" value="1"/>
</dbReference>
<evidence type="ECO:0000259" key="8">
    <source>
        <dbReference type="Pfam" id="PF05193"/>
    </source>
</evidence>
<dbReference type="InterPro" id="IPR054734">
    <property type="entry name" value="PqqF-like_C_4"/>
</dbReference>
<keyword evidence="12" id="KW-1185">Reference proteome</keyword>
<evidence type="ECO:0000313" key="11">
    <source>
        <dbReference type="EMBL" id="OCT44454.1"/>
    </source>
</evidence>
<dbReference type="EMBL" id="LGRB01000020">
    <property type="protein sequence ID" value="OCT44454.1"/>
    <property type="molecule type" value="Genomic_DNA"/>
</dbReference>
<dbReference type="Pfam" id="PF05193">
    <property type="entry name" value="Peptidase_M16_C"/>
    <property type="match status" value="1"/>
</dbReference>
<dbReference type="Pfam" id="PF00675">
    <property type="entry name" value="Peptidase_M16"/>
    <property type="match status" value="1"/>
</dbReference>
<evidence type="ECO:0000256" key="6">
    <source>
        <dbReference type="ARBA" id="ARBA00023049"/>
    </source>
</evidence>
<reference evidence="12" key="1">
    <citation type="submission" date="2015-07" db="EMBL/GenBank/DDBJ databases">
        <authorList>
            <person name="Teixeira M.M."/>
            <person name="Souza R.C."/>
            <person name="Almeida L.G."/>
            <person name="Vicente V.A."/>
            <person name="de Hoog S."/>
            <person name="Bocca A.L."/>
            <person name="de Almeida S.R."/>
            <person name="Vasconcelos A.T."/>
            <person name="Felipe M.S."/>
        </authorList>
    </citation>
    <scope>NUCLEOTIDE SEQUENCE [LARGE SCALE GENOMIC DNA]</scope>
    <source>
        <strain evidence="12">KSF</strain>
    </source>
</reference>
<dbReference type="FunFam" id="3.30.830.10:FF:000004">
    <property type="entry name" value="Putative insulin-degrading enzyme"/>
    <property type="match status" value="1"/>
</dbReference>
<accession>A0A1C1C7E5</accession>
<comment type="caution">
    <text evidence="11">The sequence shown here is derived from an EMBL/GenBank/DDBJ whole genome shotgun (WGS) entry which is preliminary data.</text>
</comment>
<proteinExistence type="inferred from homology"/>
<dbReference type="InterPro" id="IPR032632">
    <property type="entry name" value="Peptidase_M16_M"/>
</dbReference>
<evidence type="ECO:0000259" key="10">
    <source>
        <dbReference type="Pfam" id="PF22456"/>
    </source>
</evidence>
<keyword evidence="5" id="KW-0862">Zinc</keyword>
<dbReference type="eggNOG" id="KOG0959">
    <property type="taxonomic scope" value="Eukaryota"/>
</dbReference>
<dbReference type="GO" id="GO:0051603">
    <property type="term" value="P:proteolysis involved in protein catabolic process"/>
    <property type="evidence" value="ECO:0007669"/>
    <property type="project" value="TreeGrafter"/>
</dbReference>
<keyword evidence="3" id="KW-0479">Metal-binding</keyword>
<dbReference type="GO" id="GO:0005739">
    <property type="term" value="C:mitochondrion"/>
    <property type="evidence" value="ECO:0007669"/>
    <property type="project" value="TreeGrafter"/>
</dbReference>
<evidence type="ECO:0000256" key="1">
    <source>
        <dbReference type="ARBA" id="ARBA00007261"/>
    </source>
</evidence>
<evidence type="ECO:0000256" key="4">
    <source>
        <dbReference type="ARBA" id="ARBA00022801"/>
    </source>
</evidence>
<dbReference type="InterPro" id="IPR007863">
    <property type="entry name" value="Peptidase_M16_C"/>
</dbReference>
<evidence type="ECO:0000259" key="9">
    <source>
        <dbReference type="Pfam" id="PF16187"/>
    </source>
</evidence>